<reference evidence="1 2" key="1">
    <citation type="journal article" name="Sci. Rep.">
        <title>Genome-scale phylogenetic analyses confirm Olpidium as the closest living zoosporic fungus to the non-flagellated, terrestrial fungi.</title>
        <authorList>
            <person name="Chang Y."/>
            <person name="Rochon D."/>
            <person name="Sekimoto S."/>
            <person name="Wang Y."/>
            <person name="Chovatia M."/>
            <person name="Sandor L."/>
            <person name="Salamov A."/>
            <person name="Grigoriev I.V."/>
            <person name="Stajich J.E."/>
            <person name="Spatafora J.W."/>
        </authorList>
    </citation>
    <scope>NUCLEOTIDE SEQUENCE [LARGE SCALE GENOMIC DNA]</scope>
    <source>
        <strain evidence="1">S191</strain>
    </source>
</reference>
<name>A0A8H8DMJ1_9FUNG</name>
<accession>A0A8H8DMJ1</accession>
<sequence>ERGRGGGRYLRWGIGPGPPLSEIEFSCTFLNILEANDEAVGEGLLWNVISRRNGILDCFRTRSRRERVAARAGRCRCPNRPFSGCSRRTFFVGLAYRQFRGVGPAASPAVALAPLSRSSPRSPSGTACSLCHLGCFAKRWKWPLPMKPATSQPLRFGKLDRVRRFVTAPRIRPARRSTQIGILVAGFSCCAQPTFVTHTSPRRRHVFLSRLRDVLPTSAHPANAGVQEPLTSIRQRTGHEVPLRKCQRNPFLWSHHYQDLYPALSNQALRKHDNNRNFVLLCSAAASAIRNFFISICQFDARLLTRTNVEGDRRPNNRIGRRERRRENPATTPCRCIQMFAVFKIAVGMRRRLAKLPLIAASGTGAYCTLPELQELQAFNHSGRTQRPILCTIVGAIRSPGTGQEEASTIQTIWLPLAP</sequence>
<proteinExistence type="predicted"/>
<evidence type="ECO:0000313" key="1">
    <source>
        <dbReference type="EMBL" id="KAG5463806.1"/>
    </source>
</evidence>
<protein>
    <submittedName>
        <fullName evidence="1">Uncharacterized protein</fullName>
    </submittedName>
</protein>
<feature type="non-terminal residue" evidence="1">
    <location>
        <position position="1"/>
    </location>
</feature>
<dbReference type="Proteomes" id="UP000673691">
    <property type="component" value="Unassembled WGS sequence"/>
</dbReference>
<evidence type="ECO:0000313" key="2">
    <source>
        <dbReference type="Proteomes" id="UP000673691"/>
    </source>
</evidence>
<organism evidence="1 2">
    <name type="scientific">Olpidium bornovanus</name>
    <dbReference type="NCBI Taxonomy" id="278681"/>
    <lineage>
        <taxon>Eukaryota</taxon>
        <taxon>Fungi</taxon>
        <taxon>Fungi incertae sedis</taxon>
        <taxon>Olpidiomycota</taxon>
        <taxon>Olpidiomycotina</taxon>
        <taxon>Olpidiomycetes</taxon>
        <taxon>Olpidiales</taxon>
        <taxon>Olpidiaceae</taxon>
        <taxon>Olpidium</taxon>
    </lineage>
</organism>
<comment type="caution">
    <text evidence="1">The sequence shown here is derived from an EMBL/GenBank/DDBJ whole genome shotgun (WGS) entry which is preliminary data.</text>
</comment>
<keyword evidence="2" id="KW-1185">Reference proteome</keyword>
<gene>
    <name evidence="1" type="ORF">BJ554DRAFT_5903</name>
</gene>
<dbReference type="AlphaFoldDB" id="A0A8H8DMJ1"/>
<dbReference type="EMBL" id="JAEFCI010000037">
    <property type="protein sequence ID" value="KAG5463806.1"/>
    <property type="molecule type" value="Genomic_DNA"/>
</dbReference>